<feature type="transmembrane region" description="Helical" evidence="1">
    <location>
        <begin position="87"/>
        <end position="113"/>
    </location>
</feature>
<evidence type="ECO:0000313" key="2">
    <source>
        <dbReference type="EMBL" id="QDU92785.1"/>
    </source>
</evidence>
<name>A0A518DLT7_9BACT</name>
<dbReference type="AlphaFoldDB" id="A0A518DLT7"/>
<dbReference type="RefSeq" id="WP_145049041.1">
    <property type="nucleotide sequence ID" value="NZ_CP036433.1"/>
</dbReference>
<organism evidence="2 3">
    <name type="scientific">Lignipirellula cremea</name>
    <dbReference type="NCBI Taxonomy" id="2528010"/>
    <lineage>
        <taxon>Bacteria</taxon>
        <taxon>Pseudomonadati</taxon>
        <taxon>Planctomycetota</taxon>
        <taxon>Planctomycetia</taxon>
        <taxon>Pirellulales</taxon>
        <taxon>Pirellulaceae</taxon>
        <taxon>Lignipirellula</taxon>
    </lineage>
</organism>
<reference evidence="2 3" key="1">
    <citation type="submission" date="2019-02" db="EMBL/GenBank/DDBJ databases">
        <title>Deep-cultivation of Planctomycetes and their phenomic and genomic characterization uncovers novel biology.</title>
        <authorList>
            <person name="Wiegand S."/>
            <person name="Jogler M."/>
            <person name="Boedeker C."/>
            <person name="Pinto D."/>
            <person name="Vollmers J."/>
            <person name="Rivas-Marin E."/>
            <person name="Kohn T."/>
            <person name="Peeters S.H."/>
            <person name="Heuer A."/>
            <person name="Rast P."/>
            <person name="Oberbeckmann S."/>
            <person name="Bunk B."/>
            <person name="Jeske O."/>
            <person name="Meyerdierks A."/>
            <person name="Storesund J.E."/>
            <person name="Kallscheuer N."/>
            <person name="Luecker S."/>
            <person name="Lage O.M."/>
            <person name="Pohl T."/>
            <person name="Merkel B.J."/>
            <person name="Hornburger P."/>
            <person name="Mueller R.-W."/>
            <person name="Bruemmer F."/>
            <person name="Labrenz M."/>
            <person name="Spormann A.M."/>
            <person name="Op den Camp H."/>
            <person name="Overmann J."/>
            <person name="Amann R."/>
            <person name="Jetten M.S.M."/>
            <person name="Mascher T."/>
            <person name="Medema M.H."/>
            <person name="Devos D.P."/>
            <person name="Kaster A.-K."/>
            <person name="Ovreas L."/>
            <person name="Rohde M."/>
            <person name="Galperin M.Y."/>
            <person name="Jogler C."/>
        </authorList>
    </citation>
    <scope>NUCLEOTIDE SEQUENCE [LARGE SCALE GENOMIC DNA]</scope>
    <source>
        <strain evidence="2 3">Pla85_3_4</strain>
    </source>
</reference>
<sequence length="145" mass="15063">MMNPEKLSGLPDHARSPGVNINGIVGIVFSVSSLLGWGILACLMVSYETNVHKPERTGDGQRDLGAGVTYHTEVAARKTGAFAINTFLVVVGGAASAMLLLVGIVTSAIGLAYPEKTLAIIGLGLGIAALLCGVLFLAWRLSIWS</sequence>
<evidence type="ECO:0000256" key="1">
    <source>
        <dbReference type="SAM" id="Phobius"/>
    </source>
</evidence>
<protein>
    <submittedName>
        <fullName evidence="2">Uncharacterized protein</fullName>
    </submittedName>
</protein>
<proteinExistence type="predicted"/>
<gene>
    <name evidence="2" type="ORF">Pla8534_05580</name>
</gene>
<accession>A0A518DLT7</accession>
<keyword evidence="1" id="KW-0812">Transmembrane</keyword>
<dbReference type="KEGG" id="lcre:Pla8534_05580"/>
<feature type="transmembrane region" description="Helical" evidence="1">
    <location>
        <begin position="20"/>
        <end position="47"/>
    </location>
</feature>
<dbReference type="EMBL" id="CP036433">
    <property type="protein sequence ID" value="QDU92785.1"/>
    <property type="molecule type" value="Genomic_DNA"/>
</dbReference>
<feature type="transmembrane region" description="Helical" evidence="1">
    <location>
        <begin position="119"/>
        <end position="139"/>
    </location>
</feature>
<keyword evidence="1" id="KW-1133">Transmembrane helix</keyword>
<evidence type="ECO:0000313" key="3">
    <source>
        <dbReference type="Proteomes" id="UP000317648"/>
    </source>
</evidence>
<keyword evidence="1" id="KW-0472">Membrane</keyword>
<keyword evidence="3" id="KW-1185">Reference proteome</keyword>
<dbReference type="Proteomes" id="UP000317648">
    <property type="component" value="Chromosome"/>
</dbReference>